<dbReference type="Pfam" id="PF26153">
    <property type="entry name" value="LEA-2L_5"/>
    <property type="match status" value="1"/>
</dbReference>
<reference evidence="7" key="1">
    <citation type="journal article" date="2023" name="Mol. Phylogenet. Evol.">
        <title>Genome-scale phylogeny and comparative genomics of the fungal order Sordariales.</title>
        <authorList>
            <person name="Hensen N."/>
            <person name="Bonometti L."/>
            <person name="Westerberg I."/>
            <person name="Brannstrom I.O."/>
            <person name="Guillou S."/>
            <person name="Cros-Aarteil S."/>
            <person name="Calhoun S."/>
            <person name="Haridas S."/>
            <person name="Kuo A."/>
            <person name="Mondo S."/>
            <person name="Pangilinan J."/>
            <person name="Riley R."/>
            <person name="LaButti K."/>
            <person name="Andreopoulos B."/>
            <person name="Lipzen A."/>
            <person name="Chen C."/>
            <person name="Yan M."/>
            <person name="Daum C."/>
            <person name="Ng V."/>
            <person name="Clum A."/>
            <person name="Steindorff A."/>
            <person name="Ohm R.A."/>
            <person name="Martin F."/>
            <person name="Silar P."/>
            <person name="Natvig D.O."/>
            <person name="Lalanne C."/>
            <person name="Gautier V."/>
            <person name="Ament-Velasquez S.L."/>
            <person name="Kruys A."/>
            <person name="Hutchinson M.I."/>
            <person name="Powell A.J."/>
            <person name="Barry K."/>
            <person name="Miller A.N."/>
            <person name="Grigoriev I.V."/>
            <person name="Debuchy R."/>
            <person name="Gladieux P."/>
            <person name="Hiltunen Thoren M."/>
            <person name="Johannesson H."/>
        </authorList>
    </citation>
    <scope>NUCLEOTIDE SEQUENCE</scope>
    <source>
        <strain evidence="7">CBS 990.96</strain>
    </source>
</reference>
<dbReference type="Pfam" id="PF26174">
    <property type="entry name" value="LEA-2_1"/>
    <property type="match status" value="1"/>
</dbReference>
<evidence type="ECO:0000256" key="1">
    <source>
        <dbReference type="SAM" id="MobiDB-lite"/>
    </source>
</evidence>
<feature type="domain" description="Tag1-like fourth Ig-like" evidence="5">
    <location>
        <begin position="591"/>
        <end position="705"/>
    </location>
</feature>
<dbReference type="Gene3D" id="2.60.40.1820">
    <property type="match status" value="1"/>
</dbReference>
<dbReference type="PANTHER" id="PTHR13950:SF9">
    <property type="entry name" value="RABCONNECTIN-3A"/>
    <property type="match status" value="1"/>
</dbReference>
<organism evidence="7 8">
    <name type="scientific">Podospora fimiseda</name>
    <dbReference type="NCBI Taxonomy" id="252190"/>
    <lineage>
        <taxon>Eukaryota</taxon>
        <taxon>Fungi</taxon>
        <taxon>Dikarya</taxon>
        <taxon>Ascomycota</taxon>
        <taxon>Pezizomycotina</taxon>
        <taxon>Sordariomycetes</taxon>
        <taxon>Sordariomycetidae</taxon>
        <taxon>Sordariales</taxon>
        <taxon>Podosporaceae</taxon>
        <taxon>Podospora</taxon>
    </lineage>
</organism>
<feature type="domain" description="Tag1-like fifth Ig-like" evidence="6">
    <location>
        <begin position="729"/>
        <end position="841"/>
    </location>
</feature>
<dbReference type="GO" id="GO:0043291">
    <property type="term" value="C:RAVE complex"/>
    <property type="evidence" value="ECO:0007669"/>
    <property type="project" value="TreeGrafter"/>
</dbReference>
<sequence>MSDSEHSHLLPAAGSLKKHEPPAADESVETTPLLGNSSGSPRYDGEPDDVRNETASISSYETDSASVKSAKAKGIRWPSVIAMIMLSIFALGVMILAFFVPAAVEEYAKQAVVIEPTNLSLVSITTNGVRARIQANFRLDAQRVENIHVRRVGRAATWLVGQLATEETKINVYLPEYNNVLIGTAAVPGLTVTIEDGRNNEVDIETDLIPGEAEGIRMITNEWLEGRLGTIRVKGTADIELKAGVIPLGKHSIAESMTFEANKLPQMPEYNITRLNFVEQPLPGNDRKAMAADVSIEAFNQYPVSLNIPPLGFEILLPGCGPADTIHVAAARTSPVAVQSHAQVVIQARGIIEELSDSLVQACPNSDSSPLDLFFEKYLGNETTTVLVRGQRQADSDTPDWLGEILSSITVSVPFPGRSFDNLIRSFSLQDVHFTLPDPMAEPDGPDSNPKVSGTILVLAKLPSEMNFSLDVKAVRANANVFYRHRKLGELNLDEWQNANSTQIPESEGQEAGLEIQSRIEDAPLNVTDPDVLSDVIQALLFGDKPIILGVDALVDVKVQTILGELVLKGVPAEGKIPLKPLGKDLTGSAEPKVGKIEILDTTSDSISLSALVNITNPTPYSATIHFISIHIENNGSTLGEAHARNLEISKGENTNLEVFAKWKPAMGGKKAIKRGRNLLSEYISGFNTTITIRTYNGTIPSQPRLGQALSRLNLTIAAPRLRLPGNDEDEQTHFLRDATFHLFSSTATFTLVSPLTQNILYIDSVDATALYNHTEPIGRIEYDLPFAAPPGESVTPKLPVDWSRDSIGYDKVWQALGGRMKLDANAVVGVRLGKWTDKLWYIGKGIGASIRLLEETGKMKGVFLPGKPEAQLQGVATGWWQVEKRRVTAYITGNAIAILGDPDDLLQTVYDDDETPLESIAFDEAEGKIAVCTVKGVVRIYRPLTGIGDTLRWALQTSFTIEKDEKGPATSLSWGAEGELLVAHKSLALYQTTKTMSSSDGYELLWEKRLANPARLGSLSYDSAYIASVGEHDRLVKVWRRLSYGSDDVRFDFMYLRHPAAVTGLQWRRPHHIDQTIDNVLYTFCVDGMMRVWAGGDSHGHQPLELWGKVDLKESIQGRDGKVLGGLRWAFMMHGRDLTAATESAVQEGKGEEGEEDGQSEALEHLIAVANKSPEICVVLDGRGHMSAWALEDIGSKTMTTRHGKMFTVAHVASGEFDFLKGYGQEVPHVEAYSYCNSGGNLHILLHFFDGRIEVYRSNVAALFDPNPKRNLRLTQMSLWTGHSAPIRKIVRNFSGRAIVSRTEQGQCIIWKHELDEKGSSLARQVVIQHTGHIHRMCVLRKGRFVVFLQHEKILLWDCRGSEAELVAEIPYDVPGKPLCLLILPRHKVEDYTTAHIATITSEKQGVVWEVKLPYYTRFGYPATHTNGNGTEQRGQIREFVKFTLEDAGDLAYVLPVDPAGTTPVISGFLDTFARDVAISYTHSGRVEFWTARVGCEGKGVEWLSTSSMETGVSNPALVSGSMRKKAALVNSSRSSLTIWDIRGARLEYTQDFENSHSIRDLDWTSAPDSQMILAVGFPHRLLLLAQMRFDYLNKGPAWAPIREISIREYTPHPIGDSVWLGDGNLVVAAGNQLFVHDREFDAANSLGAAAGLRLPAKKKGGKKREVDLFRVVQRLNGPLPVFHPQFLSMCILAGKIILVHQILLALHKTLKFWVEGDTMDDYLGLCLEDFYAADHLTRHSTTKASGEYLNRRMSYDEGDEVFSEEVAADINERLTRISIPQLSGHEQIQLVDIVECVGLVEKQRRSLDENGARFMLTFRQHALRKGRTNEIHMGWREINWAYHSTSQDVLVDFVTKQNHGRMLWEGARESGLFMWLGDTSAVRAQFEIIARNEYTKGEVKNPIDCSLFYLALKKKTVLQGLWRMASWNREQAATQKFLANNFDDPKWRTAALKNAYALMSKRRFEYAAAFFLLADHLHDAVNVCLNQLKDLQLAIAVARVYEGDQGPVLRKLLEEQVLPIAAQEGNRWLASWAFWMLHRRDMSVRALITPVYNLLETPGSPDIKSKLYLTDDPALVILYRQLRQMTLQTLRGASKVTPKVEWEFVLHSAGLYDRMGCDLLGLDLVRNWEFFQPAATVASGLGGEIINPLRLLKRRESLVVADLPATPVMLSPAVPAEMKTGGVKQQGPPTVFEEPDMNSLLDNFGF</sequence>
<dbReference type="Pfam" id="PF22786">
    <property type="entry name" value="Tag1_C"/>
    <property type="match status" value="1"/>
</dbReference>
<dbReference type="EMBL" id="MU865469">
    <property type="protein sequence ID" value="KAK4222491.1"/>
    <property type="molecule type" value="Genomic_DNA"/>
</dbReference>
<evidence type="ECO:0000259" key="5">
    <source>
        <dbReference type="Pfam" id="PF26150"/>
    </source>
</evidence>
<accession>A0AAN6YPD9</accession>
<evidence type="ECO:0000256" key="2">
    <source>
        <dbReference type="SAM" id="Phobius"/>
    </source>
</evidence>
<dbReference type="Pfam" id="PF12234">
    <property type="entry name" value="Rav1p_C"/>
    <property type="match status" value="1"/>
</dbReference>
<feature type="region of interest" description="Disordered" evidence="1">
    <location>
        <begin position="1"/>
        <end position="51"/>
    </location>
</feature>
<protein>
    <submittedName>
        <fullName evidence="7">RAVE protein 1 C terminal-domain-containing protein</fullName>
    </submittedName>
</protein>
<keyword evidence="2" id="KW-1133">Transmembrane helix</keyword>
<dbReference type="PANTHER" id="PTHR13950">
    <property type="entry name" value="RABCONNECTIN-RELATED"/>
    <property type="match status" value="1"/>
</dbReference>
<gene>
    <name evidence="7" type="ORF">QBC38DRAFT_539562</name>
</gene>
<dbReference type="InterPro" id="IPR052208">
    <property type="entry name" value="DmX-like/RAVE_component"/>
</dbReference>
<reference evidence="7" key="2">
    <citation type="submission" date="2023-05" db="EMBL/GenBank/DDBJ databases">
        <authorList>
            <consortium name="Lawrence Berkeley National Laboratory"/>
            <person name="Steindorff A."/>
            <person name="Hensen N."/>
            <person name="Bonometti L."/>
            <person name="Westerberg I."/>
            <person name="Brannstrom I.O."/>
            <person name="Guillou S."/>
            <person name="Cros-Aarteil S."/>
            <person name="Calhoun S."/>
            <person name="Haridas S."/>
            <person name="Kuo A."/>
            <person name="Mondo S."/>
            <person name="Pangilinan J."/>
            <person name="Riley R."/>
            <person name="Labutti K."/>
            <person name="Andreopoulos B."/>
            <person name="Lipzen A."/>
            <person name="Chen C."/>
            <person name="Yanf M."/>
            <person name="Daum C."/>
            <person name="Ng V."/>
            <person name="Clum A."/>
            <person name="Ohm R."/>
            <person name="Martin F."/>
            <person name="Silar P."/>
            <person name="Natvig D."/>
            <person name="Lalanne C."/>
            <person name="Gautier V."/>
            <person name="Ament-Velasquez S.L."/>
            <person name="Kruys A."/>
            <person name="Hutchinson M.I."/>
            <person name="Powell A.J."/>
            <person name="Barry K."/>
            <person name="Miller A.N."/>
            <person name="Grigoriev I.V."/>
            <person name="Debuchy R."/>
            <person name="Gladieux P."/>
            <person name="Thoren M.H."/>
            <person name="Johannesson H."/>
        </authorList>
    </citation>
    <scope>NUCLEOTIDE SEQUENCE</scope>
    <source>
        <strain evidence="7">CBS 990.96</strain>
    </source>
</reference>
<comment type="caution">
    <text evidence="7">The sequence shown here is derived from an EMBL/GenBank/DDBJ whole genome shotgun (WGS) entry which is preliminary data.</text>
</comment>
<evidence type="ECO:0000313" key="8">
    <source>
        <dbReference type="Proteomes" id="UP001301958"/>
    </source>
</evidence>
<dbReference type="InterPro" id="IPR015943">
    <property type="entry name" value="WD40/YVTN_repeat-like_dom_sf"/>
</dbReference>
<dbReference type="InterPro" id="IPR059065">
    <property type="entry name" value="Ig_Tag1-like_4th"/>
</dbReference>
<keyword evidence="2" id="KW-0812">Transmembrane</keyword>
<proteinExistence type="predicted"/>
<dbReference type="Proteomes" id="UP001301958">
    <property type="component" value="Unassembled WGS sequence"/>
</dbReference>
<evidence type="ECO:0000259" key="4">
    <source>
        <dbReference type="Pfam" id="PF22786"/>
    </source>
</evidence>
<evidence type="ECO:0000313" key="7">
    <source>
        <dbReference type="EMBL" id="KAK4222491.1"/>
    </source>
</evidence>
<evidence type="ECO:0000259" key="6">
    <source>
        <dbReference type="Pfam" id="PF26153"/>
    </source>
</evidence>
<dbReference type="InterPro" id="IPR036322">
    <property type="entry name" value="WD40_repeat_dom_sf"/>
</dbReference>
<evidence type="ECO:0000259" key="3">
    <source>
        <dbReference type="Pfam" id="PF12234"/>
    </source>
</evidence>
<name>A0AAN6YPD9_9PEZI</name>
<keyword evidence="2" id="KW-0472">Membrane</keyword>
<dbReference type="InterPro" id="IPR022033">
    <property type="entry name" value="Rav1p_C"/>
</dbReference>
<feature type="transmembrane region" description="Helical" evidence="2">
    <location>
        <begin position="80"/>
        <end position="100"/>
    </location>
</feature>
<feature type="domain" description="Tag1 C-terminal" evidence="4">
    <location>
        <begin position="466"/>
        <end position="579"/>
    </location>
</feature>
<keyword evidence="8" id="KW-1185">Reference proteome</keyword>
<dbReference type="GO" id="GO:0007035">
    <property type="term" value="P:vacuolar acidification"/>
    <property type="evidence" value="ECO:0007669"/>
    <property type="project" value="TreeGrafter"/>
</dbReference>
<dbReference type="Gene3D" id="2.130.10.10">
    <property type="entry name" value="YVTN repeat-like/Quinoprotein amine dehydrogenase"/>
    <property type="match status" value="2"/>
</dbReference>
<feature type="compositionally biased region" description="Polar residues" evidence="1">
    <location>
        <begin position="29"/>
        <end position="40"/>
    </location>
</feature>
<feature type="domain" description="RAVE complex protein Rav1 C-terminal" evidence="3">
    <location>
        <begin position="1486"/>
        <end position="2126"/>
    </location>
</feature>
<dbReference type="SUPFAM" id="SSF50978">
    <property type="entry name" value="WD40 repeat-like"/>
    <property type="match status" value="1"/>
</dbReference>
<dbReference type="InterPro" id="IPR059066">
    <property type="entry name" value="Ig_Tag1-like_5th"/>
</dbReference>
<dbReference type="Pfam" id="PF26150">
    <property type="entry name" value="LEA-2_4"/>
    <property type="match status" value="1"/>
</dbReference>
<dbReference type="InterPro" id="IPR055011">
    <property type="entry name" value="Tag1_C"/>
</dbReference>